<protein>
    <recommendedName>
        <fullName evidence="4">GDSL-like Lipase/Acylhydrolase family protein</fullName>
    </recommendedName>
</protein>
<dbReference type="RefSeq" id="WP_203770899.1">
    <property type="nucleotide sequence ID" value="NZ_BAAABO010000002.1"/>
</dbReference>
<dbReference type="SUPFAM" id="SSF52266">
    <property type="entry name" value="SGNH hydrolase"/>
    <property type="match status" value="1"/>
</dbReference>
<reference evidence="2 3" key="1">
    <citation type="submission" date="2021-01" db="EMBL/GenBank/DDBJ databases">
        <title>Whole genome shotgun sequence of Actinoplanes deccanensis NBRC 13994.</title>
        <authorList>
            <person name="Komaki H."/>
            <person name="Tamura T."/>
        </authorList>
    </citation>
    <scope>NUCLEOTIDE SEQUENCE [LARGE SCALE GENOMIC DNA]</scope>
    <source>
        <strain evidence="2 3">NBRC 13994</strain>
    </source>
</reference>
<keyword evidence="1" id="KW-0732">Signal</keyword>
<evidence type="ECO:0008006" key="4">
    <source>
        <dbReference type="Google" id="ProtNLM"/>
    </source>
</evidence>
<organism evidence="2 3">
    <name type="scientific">Paractinoplanes deccanensis</name>
    <dbReference type="NCBI Taxonomy" id="113561"/>
    <lineage>
        <taxon>Bacteria</taxon>
        <taxon>Bacillati</taxon>
        <taxon>Actinomycetota</taxon>
        <taxon>Actinomycetes</taxon>
        <taxon>Micromonosporales</taxon>
        <taxon>Micromonosporaceae</taxon>
        <taxon>Paractinoplanes</taxon>
    </lineage>
</organism>
<sequence length="411" mass="42928">MWRRLAVLAVLSLLVPAAHATPARAALPTAAVALGDSFISGEGAGAYQPVVDASGQAQSFPGWSAPNSNAYFCHRSANASLLKASLPGIQDRFNLACSGGQPADITHASSAREKGRTVAAQLDQVRAVARTHDIDLVVIGLGSNNASFTFGDVAVKCANRFVADAWTGWWEFWAYLGGPVPQEPCTAEDLATPAQLAAAQAETATAVRAVLRTLDEVDADGVHRVVFQDYTNPLPTELESSLHEEDGRADDRDKFRALGAERYRAGCPIHRASLGPGHTFSAGLGALVAGVHGTMSAEFPGEDLVLLNVQSAFDGARLCERAGSPGNALATPIRLQDGPTGVFLTDLAGFDKLDVQRVANACVTSFQTCQESWHPNAAGHAVLGQCLSGAAVTAARSVRCTRSADGTVSVT</sequence>
<accession>A0ABQ3YB44</accession>
<feature type="chain" id="PRO_5045550815" description="GDSL-like Lipase/Acylhydrolase family protein" evidence="1">
    <location>
        <begin position="21"/>
        <end position="411"/>
    </location>
</feature>
<dbReference type="Gene3D" id="3.40.50.1110">
    <property type="entry name" value="SGNH hydrolase"/>
    <property type="match status" value="1"/>
</dbReference>
<evidence type="ECO:0000256" key="1">
    <source>
        <dbReference type="SAM" id="SignalP"/>
    </source>
</evidence>
<feature type="signal peptide" evidence="1">
    <location>
        <begin position="1"/>
        <end position="20"/>
    </location>
</feature>
<comment type="caution">
    <text evidence="2">The sequence shown here is derived from an EMBL/GenBank/DDBJ whole genome shotgun (WGS) entry which is preliminary data.</text>
</comment>
<evidence type="ECO:0000313" key="3">
    <source>
        <dbReference type="Proteomes" id="UP000609879"/>
    </source>
</evidence>
<gene>
    <name evidence="2" type="ORF">Ade02nite_58340</name>
</gene>
<name>A0ABQ3YB44_9ACTN</name>
<evidence type="ECO:0000313" key="2">
    <source>
        <dbReference type="EMBL" id="GID77193.1"/>
    </source>
</evidence>
<dbReference type="EMBL" id="BOMI01000115">
    <property type="protein sequence ID" value="GID77193.1"/>
    <property type="molecule type" value="Genomic_DNA"/>
</dbReference>
<dbReference type="InterPro" id="IPR036514">
    <property type="entry name" value="SGNH_hydro_sf"/>
</dbReference>
<proteinExistence type="predicted"/>
<keyword evidence="3" id="KW-1185">Reference proteome</keyword>
<dbReference type="Proteomes" id="UP000609879">
    <property type="component" value="Unassembled WGS sequence"/>
</dbReference>